<dbReference type="Pfam" id="PF11902">
    <property type="entry name" value="DUF3422"/>
    <property type="match status" value="1"/>
</dbReference>
<keyword evidence="1" id="KW-0812">Transmembrane</keyword>
<organism evidence="2 3">
    <name type="scientific">Brevundimonas subvibrioides</name>
    <dbReference type="NCBI Taxonomy" id="74313"/>
    <lineage>
        <taxon>Bacteria</taxon>
        <taxon>Pseudomonadati</taxon>
        <taxon>Pseudomonadota</taxon>
        <taxon>Alphaproteobacteria</taxon>
        <taxon>Caulobacterales</taxon>
        <taxon>Caulobacteraceae</taxon>
        <taxon>Brevundimonas</taxon>
    </lineage>
</organism>
<sequence length="416" mass="45678">MRDRIVSEMHLRRLPPLTAPCRLAQVVRLVEPIDREEERRGVQDLAAATDESQVFERHARGALGGKEHWIWERHSEASTSTLITEGDGAPFDPEAHDARGRAWLEGSPGLVIRAVKIVVGADEAAVGAAVRALDPEEVISGRQGHARIWSDFKVHADGWGRFVVAAGGSHPADLGRLVQRVQELGNYRNMALLALPVVQAESSRLDRMEADLVGVSKRLTDTRNEEAMLDEISRLGAEVADLTAATAFRLGAMKAYAGIVSDRLRDLACAPVEGYQPLDDFIDRRLTPATRTCLAFADRLEALATRLERATALLRTRIELRVQAQNTALLASVEQTASRQLKLQHLVEGLSVVAVSYYALGILAYVIKPSATRLGMSPDLAQAVALPVVVGLVWLYLLLKMRRLDHAPAARFMRKP</sequence>
<evidence type="ECO:0000313" key="3">
    <source>
        <dbReference type="Proteomes" id="UP000215595"/>
    </source>
</evidence>
<reference evidence="2 3" key="1">
    <citation type="submission" date="2017-03" db="EMBL/GenBank/DDBJ databases">
        <title>Lifting the veil on microbial sulfur biogeochemistry in mining wastewaters.</title>
        <authorList>
            <person name="Kantor R.S."/>
            <person name="Colenbrander Nelson T."/>
            <person name="Marshall S."/>
            <person name="Bennett D."/>
            <person name="Apte S."/>
            <person name="Camacho D."/>
            <person name="Thomas B.C."/>
            <person name="Warren L.A."/>
            <person name="Banfield J.F."/>
        </authorList>
    </citation>
    <scope>NUCLEOTIDE SEQUENCE [LARGE SCALE GENOMIC DNA]</scope>
    <source>
        <strain evidence="2">32-69-9</strain>
    </source>
</reference>
<evidence type="ECO:0008006" key="4">
    <source>
        <dbReference type="Google" id="ProtNLM"/>
    </source>
</evidence>
<feature type="transmembrane region" description="Helical" evidence="1">
    <location>
        <begin position="380"/>
        <end position="399"/>
    </location>
</feature>
<dbReference type="Proteomes" id="UP000215595">
    <property type="component" value="Unassembled WGS sequence"/>
</dbReference>
<comment type="caution">
    <text evidence="2">The sequence shown here is derived from an EMBL/GenBank/DDBJ whole genome shotgun (WGS) entry which is preliminary data.</text>
</comment>
<name>A0A258FLG5_9CAUL</name>
<accession>A0A258FLG5</accession>
<dbReference type="EMBL" id="NCEB01000021">
    <property type="protein sequence ID" value="OYX32622.1"/>
    <property type="molecule type" value="Genomic_DNA"/>
</dbReference>
<gene>
    <name evidence="2" type="ORF">B7Z01_10685</name>
</gene>
<keyword evidence="1" id="KW-0472">Membrane</keyword>
<protein>
    <recommendedName>
        <fullName evidence="4">Egg lysin</fullName>
    </recommendedName>
</protein>
<dbReference type="AlphaFoldDB" id="A0A258FLG5"/>
<proteinExistence type="predicted"/>
<evidence type="ECO:0000256" key="1">
    <source>
        <dbReference type="SAM" id="Phobius"/>
    </source>
</evidence>
<keyword evidence="1" id="KW-1133">Transmembrane helix</keyword>
<evidence type="ECO:0000313" key="2">
    <source>
        <dbReference type="EMBL" id="OYX32622.1"/>
    </source>
</evidence>
<feature type="transmembrane region" description="Helical" evidence="1">
    <location>
        <begin position="346"/>
        <end position="368"/>
    </location>
</feature>
<dbReference type="InterPro" id="IPR021830">
    <property type="entry name" value="DUF3422"/>
</dbReference>